<keyword evidence="1 3" id="KW-0808">Transferase</keyword>
<dbReference type="GO" id="GO:0016757">
    <property type="term" value="F:glycosyltransferase activity"/>
    <property type="evidence" value="ECO:0007669"/>
    <property type="project" value="UniProtKB-ARBA"/>
</dbReference>
<dbReference type="AlphaFoldDB" id="A0A2N0VGF7"/>
<evidence type="ECO:0000259" key="2">
    <source>
        <dbReference type="Pfam" id="PF13439"/>
    </source>
</evidence>
<evidence type="ECO:0000313" key="4">
    <source>
        <dbReference type="Proteomes" id="UP000233398"/>
    </source>
</evidence>
<dbReference type="InterPro" id="IPR028098">
    <property type="entry name" value="Glyco_trans_4-like_N"/>
</dbReference>
<dbReference type="Gene3D" id="3.40.50.2000">
    <property type="entry name" value="Glycogen Phosphorylase B"/>
    <property type="match status" value="2"/>
</dbReference>
<reference evidence="3 4" key="1">
    <citation type="submission" date="2017-11" db="EMBL/GenBank/DDBJ databases">
        <title>Rhodohalobacter 15182 sp. nov., isolated from a salt lake.</title>
        <authorList>
            <person name="Han S."/>
        </authorList>
    </citation>
    <scope>NUCLEOTIDE SEQUENCE [LARGE SCALE GENOMIC DNA]</scope>
    <source>
        <strain evidence="3 4">15182</strain>
    </source>
</reference>
<comment type="caution">
    <text evidence="3">The sequence shown here is derived from an EMBL/GenBank/DDBJ whole genome shotgun (WGS) entry which is preliminary data.</text>
</comment>
<dbReference type="RefSeq" id="WP_101073724.1">
    <property type="nucleotide sequence ID" value="NZ_PISP01000003.1"/>
</dbReference>
<dbReference type="EMBL" id="PISP01000003">
    <property type="protein sequence ID" value="PKD43250.1"/>
    <property type="molecule type" value="Genomic_DNA"/>
</dbReference>
<protein>
    <submittedName>
        <fullName evidence="3">Glycosyl transferase</fullName>
    </submittedName>
</protein>
<dbReference type="Pfam" id="PF13692">
    <property type="entry name" value="Glyco_trans_1_4"/>
    <property type="match status" value="1"/>
</dbReference>
<gene>
    <name evidence="3" type="ORF">CWD77_11590</name>
</gene>
<keyword evidence="4" id="KW-1185">Reference proteome</keyword>
<dbReference type="SUPFAM" id="SSF53756">
    <property type="entry name" value="UDP-Glycosyltransferase/glycogen phosphorylase"/>
    <property type="match status" value="1"/>
</dbReference>
<feature type="domain" description="Glycosyltransferase subfamily 4-like N-terminal" evidence="2">
    <location>
        <begin position="80"/>
        <end position="217"/>
    </location>
</feature>
<evidence type="ECO:0000256" key="1">
    <source>
        <dbReference type="ARBA" id="ARBA00022679"/>
    </source>
</evidence>
<sequence length="406" mass="45840">MIILQINTSVNTGSTGRITEQIGRKAIQNGHISSIAYGVSGSEDSRSKLIKVGSRPEMMLHGLKTRMFDLHGFGSKNATLALIDKIKIIKPDVIGLHNLHGYYLNIEVLFNFLKESQKSVVWTFHDCWPFTGHCTYFDSVGCKKWINGCYDCPKTRFYPASYGLDNSKWNYEKKKELFNGLENLRIVTPSQWLAGLVKKSFLKKYPVDVIHNGVDIDIFTPQAKELPSGFEQDERKIVLGVASVWDKRKGLEDFKKLRQILDKSFRIVLVGLNNEQLSDLPSGITGIARTENVHQLAALYGLAEVFVNPTWQDNFPTTNIESLACGTPVITYDTGGSPESINRQTGKKVDQGDITGIKNAIVEIAEKGKSFYKDKCREQAISHYDKNDRFQDYVNLYEELVTIQIK</sequence>
<evidence type="ECO:0000313" key="3">
    <source>
        <dbReference type="EMBL" id="PKD43250.1"/>
    </source>
</evidence>
<proteinExistence type="predicted"/>
<dbReference type="PANTHER" id="PTHR46401:SF2">
    <property type="entry name" value="GLYCOSYLTRANSFERASE WBBK-RELATED"/>
    <property type="match status" value="1"/>
</dbReference>
<dbReference type="OrthoDB" id="9768685at2"/>
<name>A0A2N0VGF7_9BACT</name>
<dbReference type="PANTHER" id="PTHR46401">
    <property type="entry name" value="GLYCOSYLTRANSFERASE WBBK-RELATED"/>
    <property type="match status" value="1"/>
</dbReference>
<organism evidence="3 4">
    <name type="scientific">Rhodohalobacter barkolensis</name>
    <dbReference type="NCBI Taxonomy" id="2053187"/>
    <lineage>
        <taxon>Bacteria</taxon>
        <taxon>Pseudomonadati</taxon>
        <taxon>Balneolota</taxon>
        <taxon>Balneolia</taxon>
        <taxon>Balneolales</taxon>
        <taxon>Balneolaceae</taxon>
        <taxon>Rhodohalobacter</taxon>
    </lineage>
</organism>
<dbReference type="Pfam" id="PF13439">
    <property type="entry name" value="Glyco_transf_4"/>
    <property type="match status" value="1"/>
</dbReference>
<accession>A0A2N0VGF7</accession>
<dbReference type="Proteomes" id="UP000233398">
    <property type="component" value="Unassembled WGS sequence"/>
</dbReference>